<evidence type="ECO:0000259" key="4">
    <source>
        <dbReference type="Pfam" id="PF00535"/>
    </source>
</evidence>
<evidence type="ECO:0000313" key="6">
    <source>
        <dbReference type="Proteomes" id="UP000316437"/>
    </source>
</evidence>
<name>A0A543DTF8_9FLAO</name>
<comment type="similarity">
    <text evidence="1">Belongs to the glycosyltransferase 2 family.</text>
</comment>
<dbReference type="AlphaFoldDB" id="A0A543DTF8"/>
<dbReference type="CDD" id="cd04186">
    <property type="entry name" value="GT_2_like_c"/>
    <property type="match status" value="1"/>
</dbReference>
<dbReference type="GO" id="GO:0016757">
    <property type="term" value="F:glycosyltransferase activity"/>
    <property type="evidence" value="ECO:0007669"/>
    <property type="project" value="UniProtKB-KW"/>
</dbReference>
<dbReference type="RefSeq" id="WP_226798778.1">
    <property type="nucleotide sequence ID" value="NZ_VFPD01000006.1"/>
</dbReference>
<keyword evidence="6" id="KW-1185">Reference proteome</keyword>
<accession>A0A543DTF8</accession>
<feature type="domain" description="Glycosyltransferase 2-like" evidence="4">
    <location>
        <begin position="13"/>
        <end position="190"/>
    </location>
</feature>
<comment type="caution">
    <text evidence="5">The sequence shown here is derived from an EMBL/GenBank/DDBJ whole genome shotgun (WGS) entry which is preliminary data.</text>
</comment>
<dbReference type="Pfam" id="PF00535">
    <property type="entry name" value="Glycos_transf_2"/>
    <property type="match status" value="1"/>
</dbReference>
<dbReference type="InterPro" id="IPR001173">
    <property type="entry name" value="Glyco_trans_2-like"/>
</dbReference>
<organism evidence="5 6">
    <name type="scientific">Chryseobacterium aquifrigidense</name>
    <dbReference type="NCBI Taxonomy" id="558021"/>
    <lineage>
        <taxon>Bacteria</taxon>
        <taxon>Pseudomonadati</taxon>
        <taxon>Bacteroidota</taxon>
        <taxon>Flavobacteriia</taxon>
        <taxon>Flavobacteriales</taxon>
        <taxon>Weeksellaceae</taxon>
        <taxon>Chryseobacterium group</taxon>
        <taxon>Chryseobacterium</taxon>
    </lineage>
</organism>
<dbReference type="Gene3D" id="3.90.550.10">
    <property type="entry name" value="Spore Coat Polysaccharide Biosynthesis Protein SpsA, Chain A"/>
    <property type="match status" value="1"/>
</dbReference>
<evidence type="ECO:0000256" key="2">
    <source>
        <dbReference type="ARBA" id="ARBA00022676"/>
    </source>
</evidence>
<evidence type="ECO:0000256" key="1">
    <source>
        <dbReference type="ARBA" id="ARBA00006739"/>
    </source>
</evidence>
<dbReference type="SUPFAM" id="SSF53448">
    <property type="entry name" value="Nucleotide-diphospho-sugar transferases"/>
    <property type="match status" value="1"/>
</dbReference>
<proteinExistence type="inferred from homology"/>
<protein>
    <recommendedName>
        <fullName evidence="4">Glycosyltransferase 2-like domain-containing protein</fullName>
    </recommendedName>
</protein>
<keyword evidence="3" id="KW-0808">Transferase</keyword>
<reference evidence="5 6" key="1">
    <citation type="submission" date="2019-06" db="EMBL/GenBank/DDBJ databases">
        <title>Sorghum-associated microbial communities from plants grown in Nebraska, USA.</title>
        <authorList>
            <person name="Schachtman D."/>
        </authorList>
    </citation>
    <scope>NUCLEOTIDE SEQUENCE [LARGE SCALE GENOMIC DNA]</scope>
    <source>
        <strain evidence="5 6">110</strain>
    </source>
</reference>
<dbReference type="EMBL" id="VFPD01000006">
    <property type="protein sequence ID" value="TQM12595.1"/>
    <property type="molecule type" value="Genomic_DNA"/>
</dbReference>
<dbReference type="PANTHER" id="PTHR43179">
    <property type="entry name" value="RHAMNOSYLTRANSFERASE WBBL"/>
    <property type="match status" value="1"/>
</dbReference>
<keyword evidence="2" id="KW-0328">Glycosyltransferase</keyword>
<dbReference type="PANTHER" id="PTHR43179:SF12">
    <property type="entry name" value="GALACTOFURANOSYLTRANSFERASE GLFT2"/>
    <property type="match status" value="1"/>
</dbReference>
<evidence type="ECO:0000313" key="5">
    <source>
        <dbReference type="EMBL" id="TQM12595.1"/>
    </source>
</evidence>
<gene>
    <name evidence="5" type="ORF">FB551_4714</name>
</gene>
<dbReference type="Proteomes" id="UP000316437">
    <property type="component" value="Unassembled WGS sequence"/>
</dbReference>
<dbReference type="InterPro" id="IPR029044">
    <property type="entry name" value="Nucleotide-diphossugar_trans"/>
</dbReference>
<evidence type="ECO:0000256" key="3">
    <source>
        <dbReference type="ARBA" id="ARBA00022679"/>
    </source>
</evidence>
<sequence>MEKNFTLMDDLAIIILNYNSFEDTQREVNSLLSEGIPEKSIYIVDNNSKDRKEIEKLGSQKQINSILSDYNGGYAFGNNLAIKKAMEDGKNYFLLLNPDIEISRNTISQLYNDLKEFPDIGIIGPRICYRNIRDRIFSDGGLLFPEEGFQGGHTNSEQDKNYVNATHYNYNIKYVDGSALMFRKEILDDVGLMNTSFFMYYEESEWCLRLLKTNKWKIAVNTQCEAFNLASDKGSFYEYYITRNRIWMCRLYDGNLKYVTKERWKFARKALKKGKFSMAKAYIKGILDGLYSNLDKIKNE</sequence>